<dbReference type="FunFam" id="3.30.70.360:FF:000001">
    <property type="entry name" value="N-acetyldiaminopimelate deacetylase"/>
    <property type="match status" value="1"/>
</dbReference>
<feature type="binding site" evidence="5">
    <location>
        <position position="139"/>
    </location>
    <ligand>
        <name>Mn(2+)</name>
        <dbReference type="ChEBI" id="CHEBI:29035"/>
        <label>2</label>
    </ligand>
</feature>
<proteinExistence type="inferred from homology"/>
<dbReference type="Gene3D" id="3.40.630.10">
    <property type="entry name" value="Zn peptidases"/>
    <property type="match status" value="1"/>
</dbReference>
<dbReference type="SUPFAM" id="SSF53187">
    <property type="entry name" value="Zn-dependent exopeptidases"/>
    <property type="match status" value="1"/>
</dbReference>
<feature type="binding site" evidence="5">
    <location>
        <position position="105"/>
    </location>
    <ligand>
        <name>Mn(2+)</name>
        <dbReference type="ChEBI" id="CHEBI:29035"/>
        <label>2</label>
    </ligand>
</feature>
<dbReference type="Pfam" id="PF07687">
    <property type="entry name" value="M20_dimer"/>
    <property type="match status" value="1"/>
</dbReference>
<feature type="binding site" evidence="5">
    <location>
        <position position="164"/>
    </location>
    <ligand>
        <name>Mn(2+)</name>
        <dbReference type="ChEBI" id="CHEBI:29035"/>
        <label>2</label>
    </ligand>
</feature>
<dbReference type="InterPro" id="IPR036264">
    <property type="entry name" value="Bact_exopeptidase_dim_dom"/>
</dbReference>
<dbReference type="Gene3D" id="3.30.70.360">
    <property type="match status" value="1"/>
</dbReference>
<dbReference type="GO" id="GO:0019877">
    <property type="term" value="P:diaminopimelate biosynthetic process"/>
    <property type="evidence" value="ECO:0007669"/>
    <property type="project" value="UniProtKB-ARBA"/>
</dbReference>
<dbReference type="PANTHER" id="PTHR11014">
    <property type="entry name" value="PEPTIDASE M20 FAMILY MEMBER"/>
    <property type="match status" value="1"/>
</dbReference>
<evidence type="ECO:0000256" key="2">
    <source>
        <dbReference type="ARBA" id="ARBA00022723"/>
    </source>
</evidence>
<comment type="catalytic activity">
    <reaction evidence="4">
        <text>N-acetyl-L-cysteine + H2O = L-cysteine + acetate</text>
        <dbReference type="Rhea" id="RHEA:75515"/>
        <dbReference type="ChEBI" id="CHEBI:15377"/>
        <dbReference type="ChEBI" id="CHEBI:30089"/>
        <dbReference type="ChEBI" id="CHEBI:35235"/>
        <dbReference type="ChEBI" id="CHEBI:78236"/>
    </reaction>
    <physiologicalReaction direction="left-to-right" evidence="4">
        <dbReference type="Rhea" id="RHEA:75516"/>
    </physiologicalReaction>
</comment>
<protein>
    <submittedName>
        <fullName evidence="7">Peptidase M20</fullName>
    </submittedName>
</protein>
<keyword evidence="3" id="KW-0378">Hydrolase</keyword>
<evidence type="ECO:0000313" key="7">
    <source>
        <dbReference type="EMBL" id="KOO39385.1"/>
    </source>
</evidence>
<feature type="binding site" evidence="5">
    <location>
        <position position="103"/>
    </location>
    <ligand>
        <name>Mn(2+)</name>
        <dbReference type="ChEBI" id="CHEBI:29035"/>
        <label>2</label>
    </ligand>
</feature>
<sequence>MLEAVLKKVDAYFDELVDIRRTLHKHPELSFEEVKTPAFIADYLEKLGVNVRRGVGGRGVVGTIKGGKPGPTVALRADFDALPIQEETGLPYQSTVPGVMHACGHDGHTATLLIIAKILMEHRQQLEGSVVLIHQFAEELAPGGAIAMIEDGCLDGVDVIYGTHLWATMPAGEIGYRSGAFMAAADKFAVTIYGKGGHGAAPHETVDAVTVGASVVQQLQQIVSRNVDPLESAVVTVASFQAGGPFNVIADKANLVGTVRTFKEDIQDMIIERMERTIKGVCDAAGATYAFAYDKGYPAVINHPKETDDLKNAAVAVVGEEHVAEMAPVMGGEDFAYYLHHVPGAFFFTGAGNEDEGIIYPHHHPKFMIDERSLAIAAKTLLTATLSYSQKDASAHEPSATSDR</sequence>
<dbReference type="InterPro" id="IPR017439">
    <property type="entry name" value="Amidohydrolase"/>
</dbReference>
<dbReference type="PANTHER" id="PTHR11014:SF63">
    <property type="entry name" value="METALLOPEPTIDASE, PUTATIVE (AFU_ORTHOLOGUE AFUA_6G09600)-RELATED"/>
    <property type="match status" value="1"/>
</dbReference>
<dbReference type="PIRSF" id="PIRSF005962">
    <property type="entry name" value="Pept_M20D_amidohydro"/>
    <property type="match status" value="1"/>
</dbReference>
<dbReference type="EMBL" id="LILD01000001">
    <property type="protein sequence ID" value="KOO39385.1"/>
    <property type="molecule type" value="Genomic_DNA"/>
</dbReference>
<evidence type="ECO:0000259" key="6">
    <source>
        <dbReference type="Pfam" id="PF07687"/>
    </source>
</evidence>
<reference evidence="7" key="1">
    <citation type="submission" date="2015-08" db="EMBL/GenBank/DDBJ databases">
        <title>Complete DNA Sequence of Pseudomonas syringae pv. actinidiae, the Causal Agent of Kiwifruit Canker Disease.</title>
        <authorList>
            <person name="Rikkerink E.H.A."/>
            <person name="Fineran P.C."/>
        </authorList>
    </citation>
    <scope>NUCLEOTIDE SEQUENCE</scope>
    <source>
        <strain evidence="7">DSM 13666</strain>
    </source>
</reference>
<dbReference type="GO" id="GO:0050118">
    <property type="term" value="F:N-acetyldiaminopimelate deacetylase activity"/>
    <property type="evidence" value="ECO:0007669"/>
    <property type="project" value="UniProtKB-ARBA"/>
</dbReference>
<evidence type="ECO:0000256" key="4">
    <source>
        <dbReference type="ARBA" id="ARBA00052737"/>
    </source>
</evidence>
<dbReference type="GO" id="GO:0046872">
    <property type="term" value="F:metal ion binding"/>
    <property type="evidence" value="ECO:0007669"/>
    <property type="project" value="UniProtKB-KW"/>
</dbReference>
<feature type="domain" description="Peptidase M20 dimerisation" evidence="6">
    <location>
        <begin position="188"/>
        <end position="279"/>
    </location>
</feature>
<dbReference type="FunFam" id="3.40.630.10:FF:000006">
    <property type="entry name" value="N-acetyldiaminopimelate deacetylase"/>
    <property type="match status" value="1"/>
</dbReference>
<keyword evidence="5" id="KW-0464">Manganese</keyword>
<evidence type="ECO:0000256" key="5">
    <source>
        <dbReference type="PIRSR" id="PIRSR005962-1"/>
    </source>
</evidence>
<dbReference type="GeneID" id="87597234"/>
<dbReference type="InterPro" id="IPR011650">
    <property type="entry name" value="Peptidase_M20_dimer"/>
</dbReference>
<accession>A0A0M0KKR3</accession>
<dbReference type="InterPro" id="IPR002933">
    <property type="entry name" value="Peptidase_M20"/>
</dbReference>
<evidence type="ECO:0000256" key="3">
    <source>
        <dbReference type="ARBA" id="ARBA00022801"/>
    </source>
</evidence>
<keyword evidence="2 5" id="KW-0479">Metal-binding</keyword>
<dbReference type="NCBIfam" id="TIGR01891">
    <property type="entry name" value="amidohydrolases"/>
    <property type="match status" value="1"/>
</dbReference>
<dbReference type="CDD" id="cd08021">
    <property type="entry name" value="M20_Acy1_YhaA-like"/>
    <property type="match status" value="1"/>
</dbReference>
<comment type="caution">
    <text evidence="7">The sequence shown here is derived from an EMBL/GenBank/DDBJ whole genome shotgun (WGS) entry which is preliminary data.</text>
</comment>
<organism evidence="7">
    <name type="scientific">Halalkalibacterium halodurans</name>
    <name type="common">Bacillus halodurans</name>
    <dbReference type="NCBI Taxonomy" id="86665"/>
    <lineage>
        <taxon>Bacteria</taxon>
        <taxon>Bacillati</taxon>
        <taxon>Bacillota</taxon>
        <taxon>Bacilli</taxon>
        <taxon>Bacillales</taxon>
        <taxon>Bacillaceae</taxon>
        <taxon>Halalkalibacterium (ex Joshi et al. 2022)</taxon>
    </lineage>
</organism>
<comment type="similarity">
    <text evidence="1">Belongs to the peptidase M20 family.</text>
</comment>
<evidence type="ECO:0000256" key="1">
    <source>
        <dbReference type="ARBA" id="ARBA00006153"/>
    </source>
</evidence>
<dbReference type="PATRIC" id="fig|136160.3.peg.2693"/>
<feature type="binding site" evidence="5">
    <location>
        <position position="363"/>
    </location>
    <ligand>
        <name>Mn(2+)</name>
        <dbReference type="ChEBI" id="CHEBI:29035"/>
        <label>2</label>
    </ligand>
</feature>
<gene>
    <name evidence="7" type="ORF">AMD02_11415</name>
</gene>
<dbReference type="Pfam" id="PF01546">
    <property type="entry name" value="Peptidase_M20"/>
    <property type="match status" value="1"/>
</dbReference>
<dbReference type="RefSeq" id="WP_053431383.1">
    <property type="nucleotide sequence ID" value="NZ_CP040441.1"/>
</dbReference>
<dbReference type="AlphaFoldDB" id="A0A0M0KKR3"/>
<name>A0A0M0KKR3_ALKHA</name>
<dbReference type="SUPFAM" id="SSF55031">
    <property type="entry name" value="Bacterial exopeptidase dimerisation domain"/>
    <property type="match status" value="1"/>
</dbReference>
<comment type="cofactor">
    <cofactor evidence="5">
        <name>Mn(2+)</name>
        <dbReference type="ChEBI" id="CHEBI:29035"/>
    </cofactor>
    <text evidence="5">The Mn(2+) ion enhances activity.</text>
</comment>